<dbReference type="EMBL" id="CM017701">
    <property type="protein sequence ID" value="TYG81934.1"/>
    <property type="molecule type" value="Genomic_DNA"/>
</dbReference>
<evidence type="ECO:0000259" key="1">
    <source>
        <dbReference type="PROSITE" id="PS50003"/>
    </source>
</evidence>
<evidence type="ECO:0000313" key="2">
    <source>
        <dbReference type="EMBL" id="TYG81934.1"/>
    </source>
</evidence>
<keyword evidence="3" id="KW-1185">Reference proteome</keyword>
<dbReference type="PANTHER" id="PTHR37611:SF2">
    <property type="entry name" value="VIRUS-SPECIFIC-SIGNALING-PATHWAY REGULATED PROTEIN-RELATED"/>
    <property type="match status" value="1"/>
</dbReference>
<reference evidence="2 3" key="1">
    <citation type="submission" date="2019-06" db="EMBL/GenBank/DDBJ databases">
        <title>WGS assembly of Gossypium darwinii.</title>
        <authorList>
            <person name="Chen Z.J."/>
            <person name="Sreedasyam A."/>
            <person name="Ando A."/>
            <person name="Song Q."/>
            <person name="De L."/>
            <person name="Hulse-Kemp A."/>
            <person name="Ding M."/>
            <person name="Ye W."/>
            <person name="Kirkbride R."/>
            <person name="Jenkins J."/>
            <person name="Plott C."/>
            <person name="Lovell J."/>
            <person name="Lin Y.-M."/>
            <person name="Vaughn R."/>
            <person name="Liu B."/>
            <person name="Li W."/>
            <person name="Simpson S."/>
            <person name="Scheffler B."/>
            <person name="Saski C."/>
            <person name="Grover C."/>
            <person name="Hu G."/>
            <person name="Conover J."/>
            <person name="Carlson J."/>
            <person name="Shu S."/>
            <person name="Boston L."/>
            <person name="Williams M."/>
            <person name="Peterson D."/>
            <person name="Mcgee K."/>
            <person name="Jones D."/>
            <person name="Wendel J."/>
            <person name="Stelly D."/>
            <person name="Grimwood J."/>
            <person name="Schmutz J."/>
        </authorList>
    </citation>
    <scope>NUCLEOTIDE SEQUENCE [LARGE SCALE GENOMIC DNA]</scope>
    <source>
        <strain evidence="2">1808015.09</strain>
    </source>
</reference>
<organism evidence="2 3">
    <name type="scientific">Gossypium darwinii</name>
    <name type="common">Darwin's cotton</name>
    <name type="synonym">Gossypium barbadense var. darwinii</name>
    <dbReference type="NCBI Taxonomy" id="34276"/>
    <lineage>
        <taxon>Eukaryota</taxon>
        <taxon>Viridiplantae</taxon>
        <taxon>Streptophyta</taxon>
        <taxon>Embryophyta</taxon>
        <taxon>Tracheophyta</taxon>
        <taxon>Spermatophyta</taxon>
        <taxon>Magnoliopsida</taxon>
        <taxon>eudicotyledons</taxon>
        <taxon>Gunneridae</taxon>
        <taxon>Pentapetalae</taxon>
        <taxon>rosids</taxon>
        <taxon>malvids</taxon>
        <taxon>Malvales</taxon>
        <taxon>Malvaceae</taxon>
        <taxon>Malvoideae</taxon>
        <taxon>Gossypium</taxon>
    </lineage>
</organism>
<dbReference type="PROSITE" id="PS50003">
    <property type="entry name" value="PH_DOMAIN"/>
    <property type="match status" value="1"/>
</dbReference>
<name>A0A5D2DKE7_GOSDA</name>
<accession>A0A5D2DKE7</accession>
<proteinExistence type="predicted"/>
<dbReference type="Proteomes" id="UP000323506">
    <property type="component" value="Chromosome D01"/>
</dbReference>
<gene>
    <name evidence="2" type="ORF">ES288_D01G045000v1</name>
</gene>
<dbReference type="InterPro" id="IPR001849">
    <property type="entry name" value="PH_domain"/>
</dbReference>
<dbReference type="PANTHER" id="PTHR37611">
    <property type="entry name" value="VIRUS-SPECIFIC-SIGNALING-PATHWAY REGULATED PROTEIN-RELATED"/>
    <property type="match status" value="1"/>
</dbReference>
<feature type="domain" description="PH" evidence="1">
    <location>
        <begin position="1"/>
        <end position="52"/>
    </location>
</feature>
<evidence type="ECO:0000313" key="3">
    <source>
        <dbReference type="Proteomes" id="UP000323506"/>
    </source>
</evidence>
<protein>
    <recommendedName>
        <fullName evidence="1">PH domain-containing protein</fullName>
    </recommendedName>
</protein>
<dbReference type="AlphaFoldDB" id="A0A5D2DKE7"/>
<sequence length="152" mass="17544">MAFVVQENSLRMSCDVEFNNALLMSFLEESPNEEYDSKELDSWMRSLEAEINPNPIVIRDLRMDPERLSDGEESNGTKPINDVEFQWGDLESMSSPSRSHDMNWHMDNQGKEVDVLIDYGGDYFDVSFEDAVLHEQMYTLSRIETDAIGIYS</sequence>